<dbReference type="InterPro" id="IPR044087">
    <property type="entry name" value="NahD-like"/>
</dbReference>
<dbReference type="InterPro" id="IPR014440">
    <property type="entry name" value="HCCAis_GSTk"/>
</dbReference>
<dbReference type="GO" id="GO:0004364">
    <property type="term" value="F:glutathione transferase activity"/>
    <property type="evidence" value="ECO:0007669"/>
    <property type="project" value="TreeGrafter"/>
</dbReference>
<dbReference type="Pfam" id="PF01323">
    <property type="entry name" value="DSBA"/>
    <property type="match status" value="1"/>
</dbReference>
<dbReference type="InterPro" id="IPR001853">
    <property type="entry name" value="DSBA-like_thioredoxin_dom"/>
</dbReference>
<comment type="catalytic activity">
    <reaction evidence="1">
        <text>2-hydroxychromene-2-carboxylate = (3E)-4-(2-hydroxyphenyl)-2-oxobut-3-enoate</text>
        <dbReference type="Rhea" id="RHEA:27401"/>
        <dbReference type="ChEBI" id="CHEBI:59350"/>
        <dbReference type="ChEBI" id="CHEBI:59353"/>
        <dbReference type="EC" id="5.99.1.4"/>
    </reaction>
</comment>
<dbReference type="RefSeq" id="WP_187569822.1">
    <property type="nucleotide sequence ID" value="NZ_CP060711.1"/>
</dbReference>
<dbReference type="InterPro" id="IPR051924">
    <property type="entry name" value="GST_Kappa/NadH"/>
</dbReference>
<evidence type="ECO:0000313" key="5">
    <source>
        <dbReference type="Proteomes" id="UP000515977"/>
    </source>
</evidence>
<dbReference type="PANTHER" id="PTHR42943">
    <property type="entry name" value="GLUTATHIONE S-TRANSFERASE KAPPA"/>
    <property type="match status" value="1"/>
</dbReference>
<sequence length="212" mass="23700">MDAPATWYFDFVSPFAYLQWRRLQRLPLAGLIHRPVLFAGLLNQLGHKGPAEIPAKRIFTYRQVVWRAERDGIPLRFPPAHPFNPLPALRLCVAAGTTVEAIDTVFRHIWEEGNAVEDADGIEALARRLGLSGAASALADEDVQRALRDNFARALEHQVFGVPTIACDGQLFWGDDATDMFIDYLRDPAIFQSERMLRVARLPIGAARPQAS</sequence>
<comment type="similarity">
    <text evidence="1">Belongs to the GST superfamily. NadH family.</text>
</comment>
<dbReference type="SUPFAM" id="SSF52833">
    <property type="entry name" value="Thioredoxin-like"/>
    <property type="match status" value="1"/>
</dbReference>
<reference evidence="4 5" key="1">
    <citation type="submission" date="2020-08" db="EMBL/GenBank/DDBJ databases">
        <title>Genome sequence of Thermomonas brevis KACC 16975T.</title>
        <authorList>
            <person name="Hyun D.-W."/>
            <person name="Bae J.-W."/>
        </authorList>
    </citation>
    <scope>NUCLEOTIDE SEQUENCE [LARGE SCALE GENOMIC DNA]</scope>
    <source>
        <strain evidence="4 5">KACC 16975</strain>
    </source>
</reference>
<dbReference type="AlphaFoldDB" id="A0A7G9QRT5"/>
<keyword evidence="1 4" id="KW-0413">Isomerase</keyword>
<feature type="active site" description="Nucleophile" evidence="2">
    <location>
        <position position="13"/>
    </location>
</feature>
<dbReference type="GO" id="GO:0004602">
    <property type="term" value="F:glutathione peroxidase activity"/>
    <property type="evidence" value="ECO:0007669"/>
    <property type="project" value="TreeGrafter"/>
</dbReference>
<feature type="domain" description="DSBA-like thioredoxin" evidence="3">
    <location>
        <begin position="8"/>
        <end position="185"/>
    </location>
</feature>
<dbReference type="EMBL" id="CP060711">
    <property type="protein sequence ID" value="QNN46060.1"/>
    <property type="molecule type" value="Genomic_DNA"/>
</dbReference>
<dbReference type="Proteomes" id="UP000515977">
    <property type="component" value="Chromosome"/>
</dbReference>
<dbReference type="PANTHER" id="PTHR42943:SF2">
    <property type="entry name" value="GLUTATHIONE S-TRANSFERASE KAPPA 1"/>
    <property type="match status" value="1"/>
</dbReference>
<accession>A0A7G9QRT5</accession>
<evidence type="ECO:0000259" key="3">
    <source>
        <dbReference type="Pfam" id="PF01323"/>
    </source>
</evidence>
<protein>
    <recommendedName>
        <fullName evidence="1">2-hydroxychromene-2-carboxylate isomerase</fullName>
        <ecNumber evidence="1">5.99.1.4</ecNumber>
    </recommendedName>
</protein>
<dbReference type="PIRSF" id="PIRSF006386">
    <property type="entry name" value="HCCAis_GSTk"/>
    <property type="match status" value="1"/>
</dbReference>
<dbReference type="KEGG" id="tbv:H9L17_12825"/>
<gene>
    <name evidence="4" type="ORF">H9L17_12825</name>
</gene>
<dbReference type="EC" id="5.99.1.4" evidence="1"/>
<evidence type="ECO:0000256" key="1">
    <source>
        <dbReference type="PIRNR" id="PIRNR006386"/>
    </source>
</evidence>
<name>A0A7G9QRT5_9GAMM</name>
<dbReference type="Gene3D" id="3.40.30.10">
    <property type="entry name" value="Glutaredoxin"/>
    <property type="match status" value="1"/>
</dbReference>
<dbReference type="GO" id="GO:0018845">
    <property type="term" value="F:2-hydroxychromene-2-carboxylate isomerase activity"/>
    <property type="evidence" value="ECO:0007669"/>
    <property type="project" value="UniProtKB-UniRule"/>
</dbReference>
<keyword evidence="5" id="KW-1185">Reference proteome</keyword>
<dbReference type="GO" id="GO:0006749">
    <property type="term" value="P:glutathione metabolic process"/>
    <property type="evidence" value="ECO:0007669"/>
    <property type="project" value="TreeGrafter"/>
</dbReference>
<proteinExistence type="inferred from homology"/>
<dbReference type="InterPro" id="IPR036249">
    <property type="entry name" value="Thioredoxin-like_sf"/>
</dbReference>
<dbReference type="GO" id="GO:1901170">
    <property type="term" value="P:naphthalene catabolic process"/>
    <property type="evidence" value="ECO:0007669"/>
    <property type="project" value="InterPro"/>
</dbReference>
<organism evidence="4 5">
    <name type="scientific">Thermomonas brevis</name>
    <dbReference type="NCBI Taxonomy" id="215691"/>
    <lineage>
        <taxon>Bacteria</taxon>
        <taxon>Pseudomonadati</taxon>
        <taxon>Pseudomonadota</taxon>
        <taxon>Gammaproteobacteria</taxon>
        <taxon>Lysobacterales</taxon>
        <taxon>Lysobacteraceae</taxon>
        <taxon>Thermomonas</taxon>
    </lineage>
</organism>
<evidence type="ECO:0000256" key="2">
    <source>
        <dbReference type="PIRSR" id="PIRSR006386-1"/>
    </source>
</evidence>
<dbReference type="CDD" id="cd03022">
    <property type="entry name" value="DsbA_HCCA_Iso"/>
    <property type="match status" value="1"/>
</dbReference>
<evidence type="ECO:0000313" key="4">
    <source>
        <dbReference type="EMBL" id="QNN46060.1"/>
    </source>
</evidence>